<comment type="caution">
    <text evidence="1">The sequence shown here is derived from an EMBL/GenBank/DDBJ whole genome shotgun (WGS) entry which is preliminary data.</text>
</comment>
<accession>A0A829WC68</accession>
<dbReference type="AlphaFoldDB" id="A0A829WC68"/>
<evidence type="ECO:0000313" key="1">
    <source>
        <dbReference type="EMBL" id="GEA37564.1"/>
    </source>
</evidence>
<protein>
    <submittedName>
        <fullName evidence="1">Uncharacterized protein</fullName>
    </submittedName>
</protein>
<dbReference type="Proteomes" id="UP000315200">
    <property type="component" value="Unassembled WGS sequence"/>
</dbReference>
<proteinExistence type="predicted"/>
<sequence>MEKKYKIIDDFLCGGQKMVIIGMSGDTCIMPKEDYNRIIIAERKYKKRVND</sequence>
<reference evidence="1 2" key="1">
    <citation type="submission" date="2019-06" db="EMBL/GenBank/DDBJ databases">
        <title>Draft genome sequence of [Clostridium] clostridioforme NBRC 113352.</title>
        <authorList>
            <person name="Miura T."/>
            <person name="Furukawa M."/>
            <person name="Shimamura M."/>
            <person name="Ohyama Y."/>
            <person name="Yamazoe A."/>
            <person name="Kawasaki H."/>
        </authorList>
    </citation>
    <scope>NUCLEOTIDE SEQUENCE [LARGE SCALE GENOMIC DNA]</scope>
    <source>
        <strain evidence="1 2">NBRC 113352</strain>
    </source>
</reference>
<dbReference type="EMBL" id="BJLB01000001">
    <property type="protein sequence ID" value="GEA37564.1"/>
    <property type="molecule type" value="Genomic_DNA"/>
</dbReference>
<dbReference type="RefSeq" id="WP_002588882.1">
    <property type="nucleotide sequence ID" value="NZ_BJLB01000001.1"/>
</dbReference>
<evidence type="ECO:0000313" key="2">
    <source>
        <dbReference type="Proteomes" id="UP000315200"/>
    </source>
</evidence>
<name>A0A829WC68_9FIRM</name>
<organism evidence="1 2">
    <name type="scientific">Enterocloster clostridioformis</name>
    <dbReference type="NCBI Taxonomy" id="1531"/>
    <lineage>
        <taxon>Bacteria</taxon>
        <taxon>Bacillati</taxon>
        <taxon>Bacillota</taxon>
        <taxon>Clostridia</taxon>
        <taxon>Lachnospirales</taxon>
        <taxon>Lachnospiraceae</taxon>
        <taxon>Enterocloster</taxon>
    </lineage>
</organism>
<gene>
    <name evidence="1" type="ORF">Ccl03g_32770</name>
</gene>